<keyword evidence="3" id="KW-1185">Reference proteome</keyword>
<proteinExistence type="predicted"/>
<protein>
    <submittedName>
        <fullName evidence="2">Uncharacterized protein</fullName>
    </submittedName>
</protein>
<dbReference type="AlphaFoldDB" id="A0A9D4KLS1"/>
<comment type="caution">
    <text evidence="2">The sequence shown here is derived from an EMBL/GenBank/DDBJ whole genome shotgun (WGS) entry which is preliminary data.</text>
</comment>
<feature type="compositionally biased region" description="Low complexity" evidence="1">
    <location>
        <begin position="35"/>
        <end position="48"/>
    </location>
</feature>
<dbReference type="EMBL" id="JAIWYP010000004">
    <property type="protein sequence ID" value="KAH3841587.1"/>
    <property type="molecule type" value="Genomic_DNA"/>
</dbReference>
<gene>
    <name evidence="2" type="ORF">DPMN_115056</name>
</gene>
<organism evidence="2 3">
    <name type="scientific">Dreissena polymorpha</name>
    <name type="common">Zebra mussel</name>
    <name type="synonym">Mytilus polymorpha</name>
    <dbReference type="NCBI Taxonomy" id="45954"/>
    <lineage>
        <taxon>Eukaryota</taxon>
        <taxon>Metazoa</taxon>
        <taxon>Spiralia</taxon>
        <taxon>Lophotrochozoa</taxon>
        <taxon>Mollusca</taxon>
        <taxon>Bivalvia</taxon>
        <taxon>Autobranchia</taxon>
        <taxon>Heteroconchia</taxon>
        <taxon>Euheterodonta</taxon>
        <taxon>Imparidentia</taxon>
        <taxon>Neoheterodontei</taxon>
        <taxon>Myida</taxon>
        <taxon>Dreissenoidea</taxon>
        <taxon>Dreissenidae</taxon>
        <taxon>Dreissena</taxon>
    </lineage>
</organism>
<reference evidence="2" key="2">
    <citation type="submission" date="2020-11" db="EMBL/GenBank/DDBJ databases">
        <authorList>
            <person name="McCartney M.A."/>
            <person name="Auch B."/>
            <person name="Kono T."/>
            <person name="Mallez S."/>
            <person name="Becker A."/>
            <person name="Gohl D.M."/>
            <person name="Silverstein K.A.T."/>
            <person name="Koren S."/>
            <person name="Bechman K.B."/>
            <person name="Herman A."/>
            <person name="Abrahante J.E."/>
            <person name="Garbe J."/>
        </authorList>
    </citation>
    <scope>NUCLEOTIDE SEQUENCE</scope>
    <source>
        <strain evidence="2">Duluth1</strain>
        <tissue evidence="2">Whole animal</tissue>
    </source>
</reference>
<name>A0A9D4KLS1_DREPO</name>
<evidence type="ECO:0000256" key="1">
    <source>
        <dbReference type="SAM" id="MobiDB-lite"/>
    </source>
</evidence>
<sequence>MTRQSLGQFTGATSTGSSGITLESPPPAAPPTLPPASTSSSVSSSSESVRLKGLSLSA</sequence>
<feature type="region of interest" description="Disordered" evidence="1">
    <location>
        <begin position="1"/>
        <end position="58"/>
    </location>
</feature>
<feature type="compositionally biased region" description="Low complexity" evidence="1">
    <location>
        <begin position="10"/>
        <end position="23"/>
    </location>
</feature>
<reference evidence="2" key="1">
    <citation type="journal article" date="2019" name="bioRxiv">
        <title>The Genome of the Zebra Mussel, Dreissena polymorpha: A Resource for Invasive Species Research.</title>
        <authorList>
            <person name="McCartney M.A."/>
            <person name="Auch B."/>
            <person name="Kono T."/>
            <person name="Mallez S."/>
            <person name="Zhang Y."/>
            <person name="Obille A."/>
            <person name="Becker A."/>
            <person name="Abrahante J.E."/>
            <person name="Garbe J."/>
            <person name="Badalamenti J.P."/>
            <person name="Herman A."/>
            <person name="Mangelson H."/>
            <person name="Liachko I."/>
            <person name="Sullivan S."/>
            <person name="Sone E.D."/>
            <person name="Koren S."/>
            <person name="Silverstein K.A.T."/>
            <person name="Beckman K.B."/>
            <person name="Gohl D.M."/>
        </authorList>
    </citation>
    <scope>NUCLEOTIDE SEQUENCE</scope>
    <source>
        <strain evidence="2">Duluth1</strain>
        <tissue evidence="2">Whole animal</tissue>
    </source>
</reference>
<feature type="compositionally biased region" description="Pro residues" evidence="1">
    <location>
        <begin position="24"/>
        <end position="34"/>
    </location>
</feature>
<evidence type="ECO:0000313" key="3">
    <source>
        <dbReference type="Proteomes" id="UP000828390"/>
    </source>
</evidence>
<evidence type="ECO:0000313" key="2">
    <source>
        <dbReference type="EMBL" id="KAH3841587.1"/>
    </source>
</evidence>
<dbReference type="Proteomes" id="UP000828390">
    <property type="component" value="Unassembled WGS sequence"/>
</dbReference>
<accession>A0A9D4KLS1</accession>